<feature type="region of interest" description="Disordered" evidence="3">
    <location>
        <begin position="1"/>
        <end position="28"/>
    </location>
</feature>
<comment type="caution">
    <text evidence="5">The sequence shown here is derived from an EMBL/GenBank/DDBJ whole genome shotgun (WGS) entry which is preliminary data.</text>
</comment>
<dbReference type="OMA" id="PMEIKSW"/>
<dbReference type="Gramene" id="PSR99988">
    <property type="protein sequence ID" value="PSR99988"/>
    <property type="gene ID" value="CEY00_Acc23956"/>
</dbReference>
<dbReference type="GO" id="GO:0005886">
    <property type="term" value="C:plasma membrane"/>
    <property type="evidence" value="ECO:0007669"/>
    <property type="project" value="TreeGrafter"/>
</dbReference>
<protein>
    <submittedName>
        <fullName evidence="5">Syntaxin-24 like</fullName>
    </submittedName>
</protein>
<evidence type="ECO:0000256" key="3">
    <source>
        <dbReference type="SAM" id="MobiDB-lite"/>
    </source>
</evidence>
<keyword evidence="6" id="KW-1185">Reference proteome</keyword>
<reference evidence="6" key="2">
    <citation type="journal article" date="2018" name="BMC Genomics">
        <title>A manually annotated Actinidia chinensis var. chinensis (kiwifruit) genome highlights the challenges associated with draft genomes and gene prediction in plants.</title>
        <authorList>
            <person name="Pilkington S.M."/>
            <person name="Crowhurst R."/>
            <person name="Hilario E."/>
            <person name="Nardozza S."/>
            <person name="Fraser L."/>
            <person name="Peng Y."/>
            <person name="Gunaseelan K."/>
            <person name="Simpson R."/>
            <person name="Tahir J."/>
            <person name="Deroles S.C."/>
            <person name="Templeton K."/>
            <person name="Luo Z."/>
            <person name="Davy M."/>
            <person name="Cheng C."/>
            <person name="McNeilage M."/>
            <person name="Scaglione D."/>
            <person name="Liu Y."/>
            <person name="Zhang Q."/>
            <person name="Datson P."/>
            <person name="De Silva N."/>
            <person name="Gardiner S.E."/>
            <person name="Bassett H."/>
            <person name="Chagne D."/>
            <person name="McCallum J."/>
            <person name="Dzierzon H."/>
            <person name="Deng C."/>
            <person name="Wang Y.Y."/>
            <person name="Barron L."/>
            <person name="Manako K."/>
            <person name="Bowen J."/>
            <person name="Foster T.M."/>
            <person name="Erridge Z.A."/>
            <person name="Tiffin H."/>
            <person name="Waite C.N."/>
            <person name="Davies K.M."/>
            <person name="Grierson E.P."/>
            <person name="Laing W.A."/>
            <person name="Kirk R."/>
            <person name="Chen X."/>
            <person name="Wood M."/>
            <person name="Montefiori M."/>
            <person name="Brummell D.A."/>
            <person name="Schwinn K.E."/>
            <person name="Catanach A."/>
            <person name="Fullerton C."/>
            <person name="Li D."/>
            <person name="Meiyalaghan S."/>
            <person name="Nieuwenhuizen N."/>
            <person name="Read N."/>
            <person name="Prakash R."/>
            <person name="Hunter D."/>
            <person name="Zhang H."/>
            <person name="McKenzie M."/>
            <person name="Knabel M."/>
            <person name="Harris A."/>
            <person name="Allan A.C."/>
            <person name="Gleave A."/>
            <person name="Chen A."/>
            <person name="Janssen B.J."/>
            <person name="Plunkett B."/>
            <person name="Ampomah-Dwamena C."/>
            <person name="Voogd C."/>
            <person name="Leif D."/>
            <person name="Lafferty D."/>
            <person name="Souleyre E.J.F."/>
            <person name="Varkonyi-Gasic E."/>
            <person name="Gambi F."/>
            <person name="Hanley J."/>
            <person name="Yao J.L."/>
            <person name="Cheung J."/>
            <person name="David K.M."/>
            <person name="Warren B."/>
            <person name="Marsh K."/>
            <person name="Snowden K.C."/>
            <person name="Lin-Wang K."/>
            <person name="Brian L."/>
            <person name="Martinez-Sanchez M."/>
            <person name="Wang M."/>
            <person name="Ileperuma N."/>
            <person name="Macnee N."/>
            <person name="Campin R."/>
            <person name="McAtee P."/>
            <person name="Drummond R.S.M."/>
            <person name="Espley R.V."/>
            <person name="Ireland H.S."/>
            <person name="Wu R."/>
            <person name="Atkinson R.G."/>
            <person name="Karunairetnam S."/>
            <person name="Bulley S."/>
            <person name="Chunkath S."/>
            <person name="Hanley Z."/>
            <person name="Storey R."/>
            <person name="Thrimawithana A.H."/>
            <person name="Thomson S."/>
            <person name="David C."/>
            <person name="Testolin R."/>
            <person name="Huang H."/>
            <person name="Hellens R.P."/>
            <person name="Schaffer R.J."/>
        </authorList>
    </citation>
    <scope>NUCLEOTIDE SEQUENCE [LARGE SCALE GENOMIC DNA]</scope>
    <source>
        <strain evidence="6">cv. Red5</strain>
    </source>
</reference>
<dbReference type="InParanoid" id="A0A2R6Q0Q4"/>
<gene>
    <name evidence="5" type="ORF">CEY00_Acc23956</name>
</gene>
<keyword evidence="4" id="KW-1133">Transmembrane helix</keyword>
<dbReference type="PANTHER" id="PTHR31234:SF68">
    <property type="entry name" value="EXPRESSED PROTEIN"/>
    <property type="match status" value="1"/>
</dbReference>
<dbReference type="GO" id="GO:0098542">
    <property type="term" value="P:defense response to other organism"/>
    <property type="evidence" value="ECO:0007669"/>
    <property type="project" value="InterPro"/>
</dbReference>
<dbReference type="InterPro" id="IPR044839">
    <property type="entry name" value="NDR1-like"/>
</dbReference>
<evidence type="ECO:0000256" key="1">
    <source>
        <dbReference type="ARBA" id="ARBA00004370"/>
    </source>
</evidence>
<dbReference type="STRING" id="1590841.A0A2R6Q0Q4"/>
<accession>A0A2R6Q0Q4</accession>
<organism evidence="5 6">
    <name type="scientific">Actinidia chinensis var. chinensis</name>
    <name type="common">Chinese soft-hair kiwi</name>
    <dbReference type="NCBI Taxonomy" id="1590841"/>
    <lineage>
        <taxon>Eukaryota</taxon>
        <taxon>Viridiplantae</taxon>
        <taxon>Streptophyta</taxon>
        <taxon>Embryophyta</taxon>
        <taxon>Tracheophyta</taxon>
        <taxon>Spermatophyta</taxon>
        <taxon>Magnoliopsida</taxon>
        <taxon>eudicotyledons</taxon>
        <taxon>Gunneridae</taxon>
        <taxon>Pentapetalae</taxon>
        <taxon>asterids</taxon>
        <taxon>Ericales</taxon>
        <taxon>Actinidiaceae</taxon>
        <taxon>Actinidia</taxon>
    </lineage>
</organism>
<dbReference type="Proteomes" id="UP000241394">
    <property type="component" value="Chromosome LG21"/>
</dbReference>
<evidence type="ECO:0000256" key="4">
    <source>
        <dbReference type="SAM" id="Phobius"/>
    </source>
</evidence>
<comment type="subcellular location">
    <subcellularLocation>
        <location evidence="1">Membrane</location>
    </subcellularLocation>
</comment>
<dbReference type="PANTHER" id="PTHR31234">
    <property type="entry name" value="LATE EMBRYOGENESIS ABUNDANT (LEA) HYDROXYPROLINE-RICH GLYCOPROTEIN FAMILY"/>
    <property type="match status" value="1"/>
</dbReference>
<keyword evidence="2 4" id="KW-0472">Membrane</keyword>
<evidence type="ECO:0000313" key="6">
    <source>
        <dbReference type="Proteomes" id="UP000241394"/>
    </source>
</evidence>
<proteinExistence type="predicted"/>
<feature type="transmembrane region" description="Helical" evidence="4">
    <location>
        <begin position="71"/>
        <end position="95"/>
    </location>
</feature>
<evidence type="ECO:0000313" key="5">
    <source>
        <dbReference type="EMBL" id="PSR99988.1"/>
    </source>
</evidence>
<name>A0A2R6Q0Q4_ACTCC</name>
<evidence type="ECO:0000256" key="2">
    <source>
        <dbReference type="ARBA" id="ARBA00023136"/>
    </source>
</evidence>
<dbReference type="AlphaFoldDB" id="A0A2R6Q0Q4"/>
<dbReference type="EMBL" id="NKQK01000021">
    <property type="protein sequence ID" value="PSR99988.1"/>
    <property type="molecule type" value="Genomic_DNA"/>
</dbReference>
<dbReference type="OrthoDB" id="996955at2759"/>
<keyword evidence="4" id="KW-0812">Transmembrane</keyword>
<sequence>MAERVPLPITAKHEPNPTEPSEPASGSGTYVVQVPKDQIYRFPPPEHAVLAIRYRHLPRQKRPCCSCCLCIFISVIVIALVLGLIGGIGVSSVFLKHKSPKFQIENVLVNNPLPNHNQKHPEYDIVLTSENPYQLVRILYDEGGDASLSFEQQEIATGKYPTFEQGPQNSTVFKMIFRGSKLALPKEMEKSMESANQKVHISLSISMGVPIRLRMGALKTGSKKVYVSCNLTVDTLAKHNRILSQECHTKS</sequence>
<reference evidence="5 6" key="1">
    <citation type="submission" date="2017-07" db="EMBL/GenBank/DDBJ databases">
        <title>An improved, manually edited Actinidia chinensis var. chinensis (kiwifruit) genome highlights the challenges associated with draft genomes and gene prediction in plants.</title>
        <authorList>
            <person name="Pilkington S."/>
            <person name="Crowhurst R."/>
            <person name="Hilario E."/>
            <person name="Nardozza S."/>
            <person name="Fraser L."/>
            <person name="Peng Y."/>
            <person name="Gunaseelan K."/>
            <person name="Simpson R."/>
            <person name="Tahir J."/>
            <person name="Deroles S."/>
            <person name="Templeton K."/>
            <person name="Luo Z."/>
            <person name="Davy M."/>
            <person name="Cheng C."/>
            <person name="Mcneilage M."/>
            <person name="Scaglione D."/>
            <person name="Liu Y."/>
            <person name="Zhang Q."/>
            <person name="Datson P."/>
            <person name="De Silva N."/>
            <person name="Gardiner S."/>
            <person name="Bassett H."/>
            <person name="Chagne D."/>
            <person name="Mccallum J."/>
            <person name="Dzierzon H."/>
            <person name="Deng C."/>
            <person name="Wang Y.-Y."/>
            <person name="Barron N."/>
            <person name="Manako K."/>
            <person name="Bowen J."/>
            <person name="Foster T."/>
            <person name="Erridge Z."/>
            <person name="Tiffin H."/>
            <person name="Waite C."/>
            <person name="Davies K."/>
            <person name="Grierson E."/>
            <person name="Laing W."/>
            <person name="Kirk R."/>
            <person name="Chen X."/>
            <person name="Wood M."/>
            <person name="Montefiori M."/>
            <person name="Brummell D."/>
            <person name="Schwinn K."/>
            <person name="Catanach A."/>
            <person name="Fullerton C."/>
            <person name="Li D."/>
            <person name="Meiyalaghan S."/>
            <person name="Nieuwenhuizen N."/>
            <person name="Read N."/>
            <person name="Prakash R."/>
            <person name="Hunter D."/>
            <person name="Zhang H."/>
            <person name="Mckenzie M."/>
            <person name="Knabel M."/>
            <person name="Harris A."/>
            <person name="Allan A."/>
            <person name="Chen A."/>
            <person name="Janssen B."/>
            <person name="Plunkett B."/>
            <person name="Dwamena C."/>
            <person name="Voogd C."/>
            <person name="Leif D."/>
            <person name="Lafferty D."/>
            <person name="Souleyre E."/>
            <person name="Varkonyi-Gasic E."/>
            <person name="Gambi F."/>
            <person name="Hanley J."/>
            <person name="Yao J.-L."/>
            <person name="Cheung J."/>
            <person name="David K."/>
            <person name="Warren B."/>
            <person name="Marsh K."/>
            <person name="Snowden K."/>
            <person name="Lin-Wang K."/>
            <person name="Brian L."/>
            <person name="Martinez-Sanchez M."/>
            <person name="Wang M."/>
            <person name="Ileperuma N."/>
            <person name="Macnee N."/>
            <person name="Campin R."/>
            <person name="Mcatee P."/>
            <person name="Drummond R."/>
            <person name="Espley R."/>
            <person name="Ireland H."/>
            <person name="Wu R."/>
            <person name="Atkinson R."/>
            <person name="Karunairetnam S."/>
            <person name="Bulley S."/>
            <person name="Chunkath S."/>
            <person name="Hanley Z."/>
            <person name="Storey R."/>
            <person name="Thrimawithana A."/>
            <person name="Thomson S."/>
            <person name="David C."/>
            <person name="Testolin R."/>
        </authorList>
    </citation>
    <scope>NUCLEOTIDE SEQUENCE [LARGE SCALE GENOMIC DNA]</scope>
    <source>
        <strain evidence="6">cv. Red5</strain>
        <tissue evidence="5">Young leaf</tissue>
    </source>
</reference>